<dbReference type="InterPro" id="IPR008993">
    <property type="entry name" value="TIMP-like_OB-fold"/>
</dbReference>
<dbReference type="OrthoDB" id="5888609at2759"/>
<dbReference type="AlphaFoldDB" id="A0A0C2DKR2"/>
<dbReference type="Gene3D" id="2.40.50.120">
    <property type="match status" value="1"/>
</dbReference>
<organism evidence="1 2">
    <name type="scientific">Ancylostoma duodenale</name>
    <dbReference type="NCBI Taxonomy" id="51022"/>
    <lineage>
        <taxon>Eukaryota</taxon>
        <taxon>Metazoa</taxon>
        <taxon>Ecdysozoa</taxon>
        <taxon>Nematoda</taxon>
        <taxon>Chromadorea</taxon>
        <taxon>Rhabditida</taxon>
        <taxon>Rhabditina</taxon>
        <taxon>Rhabditomorpha</taxon>
        <taxon>Strongyloidea</taxon>
        <taxon>Ancylostomatidae</taxon>
        <taxon>Ancylostomatinae</taxon>
        <taxon>Ancylostoma</taxon>
    </lineage>
</organism>
<evidence type="ECO:0000313" key="1">
    <source>
        <dbReference type="EMBL" id="KIH63152.1"/>
    </source>
</evidence>
<protein>
    <submittedName>
        <fullName evidence="1">Uncharacterized protein</fullName>
    </submittedName>
</protein>
<proteinExistence type="predicted"/>
<dbReference type="EMBL" id="KN728850">
    <property type="protein sequence ID" value="KIH63152.1"/>
    <property type="molecule type" value="Genomic_DNA"/>
</dbReference>
<keyword evidence="2" id="KW-1185">Reference proteome</keyword>
<dbReference type="Proteomes" id="UP000054047">
    <property type="component" value="Unassembled WGS sequence"/>
</dbReference>
<accession>A0A0C2DKR2</accession>
<dbReference type="SUPFAM" id="SSF50242">
    <property type="entry name" value="TIMP-like"/>
    <property type="match status" value="1"/>
</dbReference>
<sequence>MRFLEAEATEPKLSSGNVAKVKVVEEQERHFDNEDHLRYTVDLDTFYRRPYINRKQWLSHHYNPRTINIFSRRGDTRCDLTLDVGESYIVVGSMGVYDLVQRFDDLTREEKLWLRELALTPPKFD</sequence>
<reference evidence="1 2" key="1">
    <citation type="submission" date="2013-12" db="EMBL/GenBank/DDBJ databases">
        <title>Draft genome of the parsitic nematode Ancylostoma duodenale.</title>
        <authorList>
            <person name="Mitreva M."/>
        </authorList>
    </citation>
    <scope>NUCLEOTIDE SEQUENCE [LARGE SCALE GENOMIC DNA]</scope>
    <source>
        <strain evidence="1 2">Zhejiang</strain>
    </source>
</reference>
<gene>
    <name evidence="1" type="ORF">ANCDUO_06549</name>
</gene>
<name>A0A0C2DKR2_9BILA</name>
<evidence type="ECO:0000313" key="2">
    <source>
        <dbReference type="Proteomes" id="UP000054047"/>
    </source>
</evidence>